<evidence type="ECO:0000313" key="2">
    <source>
        <dbReference type="EMBL" id="NJC72655.1"/>
    </source>
</evidence>
<sequence length="344" mass="34157">MGDVLTNGPVRPDRPRRRAPVVAGVVLLVVAGIAVVALDAGHGRRPAPPAAATPAAASAPAVTPAARTPAPAGTPCPAANPWATDQVAALVVDRLGYGGASTLERCDRTATDGPWTVVVRRADGSLGRHGAVVTFPVPAPVPARTVKVGTASGTAPGTAAAGTVVWPVGGAYARVRGDLAEADLVAIAARTTVAAGRPVVDPPNGYVVVSTGPYRPATIHEVRYGTTALGEQEALGAGLVYTGVAGGGGFEDRLYASHADDGGLVHGGLVHGAPTVVSTLLGGNATLAWEPAPGVVAYVGYSGAGPDHEAVAALARLAGRTRAITGAEWRATGPSTSDQINEPG</sequence>
<keyword evidence="1" id="KW-0812">Transmembrane</keyword>
<organism evidence="2 3">
    <name type="scientific">Planosporangium thailandense</name>
    <dbReference type="NCBI Taxonomy" id="765197"/>
    <lineage>
        <taxon>Bacteria</taxon>
        <taxon>Bacillati</taxon>
        <taxon>Actinomycetota</taxon>
        <taxon>Actinomycetes</taxon>
        <taxon>Micromonosporales</taxon>
        <taxon>Micromonosporaceae</taxon>
        <taxon>Planosporangium</taxon>
    </lineage>
</organism>
<dbReference type="Proteomes" id="UP000722989">
    <property type="component" value="Unassembled WGS sequence"/>
</dbReference>
<dbReference type="RefSeq" id="WP_167927563.1">
    <property type="nucleotide sequence ID" value="NZ_JAATVY010000020.1"/>
</dbReference>
<keyword evidence="1" id="KW-1133">Transmembrane helix</keyword>
<accession>A0ABX0Y519</accession>
<comment type="caution">
    <text evidence="2">The sequence shown here is derived from an EMBL/GenBank/DDBJ whole genome shotgun (WGS) entry which is preliminary data.</text>
</comment>
<reference evidence="2 3" key="1">
    <citation type="submission" date="2020-03" db="EMBL/GenBank/DDBJ databases">
        <title>WGS of the type strain of Planosporangium spp.</title>
        <authorList>
            <person name="Thawai C."/>
        </authorList>
    </citation>
    <scope>NUCLEOTIDE SEQUENCE [LARGE SCALE GENOMIC DNA]</scope>
    <source>
        <strain evidence="2 3">TBRC 5610</strain>
    </source>
</reference>
<keyword evidence="1" id="KW-0472">Membrane</keyword>
<feature type="transmembrane region" description="Helical" evidence="1">
    <location>
        <begin position="21"/>
        <end position="38"/>
    </location>
</feature>
<evidence type="ECO:0000313" key="3">
    <source>
        <dbReference type="Proteomes" id="UP000722989"/>
    </source>
</evidence>
<evidence type="ECO:0000256" key="1">
    <source>
        <dbReference type="SAM" id="Phobius"/>
    </source>
</evidence>
<gene>
    <name evidence="2" type="ORF">HC031_23470</name>
</gene>
<keyword evidence="3" id="KW-1185">Reference proteome</keyword>
<protein>
    <submittedName>
        <fullName evidence="2">Uncharacterized protein</fullName>
    </submittedName>
</protein>
<dbReference type="EMBL" id="JAATVY010000020">
    <property type="protein sequence ID" value="NJC72655.1"/>
    <property type="molecule type" value="Genomic_DNA"/>
</dbReference>
<name>A0ABX0Y519_9ACTN</name>
<proteinExistence type="predicted"/>